<proteinExistence type="predicted"/>
<evidence type="ECO:0000259" key="3">
    <source>
        <dbReference type="PROSITE" id="PS51228"/>
    </source>
</evidence>
<dbReference type="AlphaFoldDB" id="A0AAW0FEV0"/>
<dbReference type="GO" id="GO:0000062">
    <property type="term" value="F:fatty-acyl-CoA binding"/>
    <property type="evidence" value="ECO:0007669"/>
    <property type="project" value="InterPro"/>
</dbReference>
<dbReference type="PANTHER" id="PTHR23310">
    <property type="entry name" value="ACYL-COA-BINDING PROTEIN, ACBP"/>
    <property type="match status" value="1"/>
</dbReference>
<gene>
    <name evidence="4" type="ORF">NESM_000301100</name>
</gene>
<dbReference type="GO" id="GO:0005737">
    <property type="term" value="C:cytoplasm"/>
    <property type="evidence" value="ECO:0007669"/>
    <property type="project" value="TreeGrafter"/>
</dbReference>
<organism evidence="4 5">
    <name type="scientific">Novymonas esmeraldas</name>
    <dbReference type="NCBI Taxonomy" id="1808958"/>
    <lineage>
        <taxon>Eukaryota</taxon>
        <taxon>Discoba</taxon>
        <taxon>Euglenozoa</taxon>
        <taxon>Kinetoplastea</taxon>
        <taxon>Metakinetoplastina</taxon>
        <taxon>Trypanosomatida</taxon>
        <taxon>Trypanosomatidae</taxon>
        <taxon>Novymonas</taxon>
    </lineage>
</organism>
<dbReference type="InterPro" id="IPR035984">
    <property type="entry name" value="Acyl-CoA-binding_sf"/>
</dbReference>
<dbReference type="Pfam" id="PF00887">
    <property type="entry name" value="ACBP"/>
    <property type="match status" value="1"/>
</dbReference>
<evidence type="ECO:0000256" key="1">
    <source>
        <dbReference type="ARBA" id="ARBA00023121"/>
    </source>
</evidence>
<reference evidence="4 5" key="1">
    <citation type="journal article" date="2021" name="MBio">
        <title>A New Model Trypanosomatid, Novymonas esmeraldas: Genomic Perception of Its 'Candidatus Pandoraea novymonadis' Endosymbiont.</title>
        <authorList>
            <person name="Zakharova A."/>
            <person name="Saura A."/>
            <person name="Butenko A."/>
            <person name="Podesvova L."/>
            <person name="Warmusova S."/>
            <person name="Kostygov A.Y."/>
            <person name="Nenarokova A."/>
            <person name="Lukes J."/>
            <person name="Opperdoes F.R."/>
            <person name="Yurchenko V."/>
        </authorList>
    </citation>
    <scope>NUCLEOTIDE SEQUENCE [LARGE SCALE GENOMIC DNA]</scope>
    <source>
        <strain evidence="4 5">E262AT.01</strain>
    </source>
</reference>
<name>A0AAW0FEV0_9TRYP</name>
<keyword evidence="5" id="KW-1185">Reference proteome</keyword>
<feature type="compositionally biased region" description="Low complexity" evidence="2">
    <location>
        <begin position="98"/>
        <end position="113"/>
    </location>
</feature>
<feature type="compositionally biased region" description="Low complexity" evidence="2">
    <location>
        <begin position="140"/>
        <end position="170"/>
    </location>
</feature>
<dbReference type="PROSITE" id="PS51228">
    <property type="entry name" value="ACB_2"/>
    <property type="match status" value="1"/>
</dbReference>
<dbReference type="PANTHER" id="PTHR23310:SF77">
    <property type="entry name" value="LD25952P"/>
    <property type="match status" value="1"/>
</dbReference>
<keyword evidence="1" id="KW-0446">Lipid-binding</keyword>
<comment type="caution">
    <text evidence="4">The sequence shown here is derived from an EMBL/GenBank/DDBJ whole genome shotgun (WGS) entry which is preliminary data.</text>
</comment>
<dbReference type="InterPro" id="IPR000582">
    <property type="entry name" value="Acyl-CoA-binding_protein"/>
</dbReference>
<dbReference type="GO" id="GO:0006631">
    <property type="term" value="P:fatty acid metabolic process"/>
    <property type="evidence" value="ECO:0007669"/>
    <property type="project" value="TreeGrafter"/>
</dbReference>
<dbReference type="InterPro" id="IPR014352">
    <property type="entry name" value="FERM/acyl-CoA-bd_prot_sf"/>
</dbReference>
<feature type="region of interest" description="Disordered" evidence="2">
    <location>
        <begin position="98"/>
        <end position="170"/>
    </location>
</feature>
<feature type="compositionally biased region" description="Polar residues" evidence="2">
    <location>
        <begin position="289"/>
        <end position="301"/>
    </location>
</feature>
<evidence type="ECO:0000256" key="2">
    <source>
        <dbReference type="SAM" id="MobiDB-lite"/>
    </source>
</evidence>
<dbReference type="SUPFAM" id="SSF47027">
    <property type="entry name" value="Acyl-CoA binding protein"/>
    <property type="match status" value="1"/>
</dbReference>
<evidence type="ECO:0000313" key="5">
    <source>
        <dbReference type="Proteomes" id="UP001430356"/>
    </source>
</evidence>
<dbReference type="Proteomes" id="UP001430356">
    <property type="component" value="Unassembled WGS sequence"/>
</dbReference>
<feature type="region of interest" description="Disordered" evidence="2">
    <location>
        <begin position="219"/>
        <end position="245"/>
    </location>
</feature>
<feature type="compositionally biased region" description="Low complexity" evidence="2">
    <location>
        <begin position="233"/>
        <end position="245"/>
    </location>
</feature>
<feature type="region of interest" description="Disordered" evidence="2">
    <location>
        <begin position="284"/>
        <end position="305"/>
    </location>
</feature>
<feature type="domain" description="ACB" evidence="3">
    <location>
        <begin position="12"/>
        <end position="96"/>
    </location>
</feature>
<sequence length="315" mass="33378">MDLAFPEKYYQVAKYFDVYIGNVEETPLLTDTQRLMFYALRQQAEHGPCTTPTPSVWYLTERHKQQAWKQLGNMSTFEAMVFFVQQFERVLQQLENPAAAPSASDASSCTGSSVDWPARLRDMAPGPATEQASDGAPQRGSSVTGAAATAAPGPSTAVTPEEQPARPAAAEMAGWDADIIAHAAATADNICYLAAELMRARHALRVAQETVASHMATHSRAGASIDGPPTQESLSGGLAAASSNSATCGPPLKPIWGTDGNGSQTAIVPPPLRLSARLMTEAAVRQPQKMPTMTGTSTTSARPGGLDASAAWFTW</sequence>
<dbReference type="EMBL" id="JAECZO010000028">
    <property type="protein sequence ID" value="KAK7202293.1"/>
    <property type="molecule type" value="Genomic_DNA"/>
</dbReference>
<accession>A0AAW0FEV0</accession>
<dbReference type="Gene3D" id="1.20.80.10">
    <property type="match status" value="1"/>
</dbReference>
<protein>
    <submittedName>
        <fullName evidence="4">Acyl CoA binding protein</fullName>
    </submittedName>
</protein>
<evidence type="ECO:0000313" key="4">
    <source>
        <dbReference type="EMBL" id="KAK7202293.1"/>
    </source>
</evidence>